<proteinExistence type="predicted"/>
<feature type="region of interest" description="Disordered" evidence="1">
    <location>
        <begin position="76"/>
        <end position="114"/>
    </location>
</feature>
<evidence type="ECO:0000313" key="3">
    <source>
        <dbReference type="Proteomes" id="UP000182444"/>
    </source>
</evidence>
<dbReference type="EMBL" id="CP017553">
    <property type="protein sequence ID" value="AOW00580.1"/>
    <property type="molecule type" value="Genomic_DNA"/>
</dbReference>
<dbReference type="AlphaFoldDB" id="A0A1D8N4Q5"/>
<organism evidence="2 3">
    <name type="scientific">Yarrowia lipolytica</name>
    <name type="common">Candida lipolytica</name>
    <dbReference type="NCBI Taxonomy" id="4952"/>
    <lineage>
        <taxon>Eukaryota</taxon>
        <taxon>Fungi</taxon>
        <taxon>Dikarya</taxon>
        <taxon>Ascomycota</taxon>
        <taxon>Saccharomycotina</taxon>
        <taxon>Dipodascomycetes</taxon>
        <taxon>Dipodascales</taxon>
        <taxon>Dipodascales incertae sedis</taxon>
        <taxon>Yarrowia</taxon>
    </lineage>
</organism>
<evidence type="ECO:0000313" key="2">
    <source>
        <dbReference type="EMBL" id="AOW00580.1"/>
    </source>
</evidence>
<name>A0A1D8N4Q5_YARLL</name>
<dbReference type="RefSeq" id="XP_068137857.1">
    <property type="nucleotide sequence ID" value="XM_068281756.1"/>
</dbReference>
<feature type="compositionally biased region" description="Basic and acidic residues" evidence="1">
    <location>
        <begin position="78"/>
        <end position="99"/>
    </location>
</feature>
<evidence type="ECO:0000256" key="1">
    <source>
        <dbReference type="SAM" id="MobiDB-lite"/>
    </source>
</evidence>
<reference evidence="2 3" key="1">
    <citation type="journal article" date="2016" name="PLoS ONE">
        <title>Sequence Assembly of Yarrowia lipolytica Strain W29/CLIB89 Shows Transposable Element Diversity.</title>
        <authorList>
            <person name="Magnan C."/>
            <person name="Yu J."/>
            <person name="Chang I."/>
            <person name="Jahn E."/>
            <person name="Kanomata Y."/>
            <person name="Wu J."/>
            <person name="Zeller M."/>
            <person name="Oakes M."/>
            <person name="Baldi P."/>
            <person name="Sandmeyer S."/>
        </authorList>
    </citation>
    <scope>NUCLEOTIDE SEQUENCE [LARGE SCALE GENOMIC DNA]</scope>
    <source>
        <strain evidence="3">CLIB89(W29)</strain>
    </source>
</reference>
<protein>
    <submittedName>
        <fullName evidence="2">Uncharacterized protein</fullName>
    </submittedName>
</protein>
<dbReference type="GeneID" id="94582414"/>
<gene>
    <name evidence="2" type="ORF">YALI1_A13007g</name>
</gene>
<dbReference type="Proteomes" id="UP000182444">
    <property type="component" value="Chromosome 1A"/>
</dbReference>
<accession>A0A1D8N4Q5</accession>
<sequence>MTEHLVSLRSPFEAPFKVFLSVFQSQCLSQSVFQSKSVSRPVSVSQPVSSLSRRGKIQITNKPYSETWGFWVGVGSSSRDEGEGGSRRAREGLEKDSATRKLGNGPSSHSETDPLHNRCAIITNQLPLGGFNGLAEYRIQLNCASEKSLKAERKMDLARRWFAEINLERWKLFARRARSRETRPGDGEVDSKSHHPQLRAFLGCMRLCTPTLSGRTRTPATDSGQTLGAFT</sequence>
<dbReference type="VEuPathDB" id="FungiDB:YALI1_A13007g"/>